<sequence>MDWGMRTRARNQVHWDKYWSELETGQEFDILSDLDLDLDADPPAFSGNITLSPNTTTVDGNSHLQLLGADAVMQPESSSEQQPGTAGTTPGLPPGDADPGYFFTQLLDHYAGSSPAGAGAPATGAGPSAAENSTTFRQRYRINDQFYKPVALEHRFYGSSIPRFQDAPKPRPNTTSSDPVNNGRPKDDFTGMNARLGGTRGRGVGGRAGVWGTASVTQSTVENTTENKTHGAKGSNPTPLNGEGEETEGLPLDLLKYLTVDQSIEDIVSFMDSFPATHPSFFYDTMDDPPRWILTGCSYGGNLAAWTRQRHPSKVFAAFASSAPLRSTLDFFEYSTSQTDVLGETCASQLAHARDFLDGALLMTDDFMHQMDILDSRKARDSKGKSDATSDEHTDPISVRFTTATTTTTGPPRQWTQEARRAAKLRVLSWFSPDFANEYAVEGEEVHAAGWIWWTVASAVQYNAVVVPPTVKPTKTVVDVLCDTMALGYKDQILQNVDQEMTGQSQASQEAFTAGQDSFTPEGDPLQAVRFARTLAMWFRNQQFFTPTRNEDLQPSDMDPNSVQNLAGMAWLWQTCSELGYLQTTHPSTCCCGPKSTSSSTDDSATTATNDEANADNVSTTSDHMIVASAIANASCSLPKSPLVLPAASSSPDFSNTSSPFLFECASRSKPSNVSCLPCRCYAENASRTESVFSRLLTLEAAWQECQLYFHTTHAASPPLHHDASSRLPDSLDTPSTQPQPSPLLDMASSGPQDCNSGESRSGRVNDNDHDANAQNVTHILLPSRYPNVESNVNKKFHGWRIAQESYPEHNGVDDDHATDLGLNDSSHFQSTSSFSSSAAIDITTASTIVPSRRTRTNGFSTDTLSFRNTASWRRKARRPRSSRGCRYYFTNGEYDPWRELTLASPKALKLLGRLPRHRTKTKERP</sequence>
<dbReference type="InterPro" id="IPR008758">
    <property type="entry name" value="Peptidase_S28"/>
</dbReference>
<gene>
    <name evidence="7" type="ORF">BGZ70_003511</name>
</gene>
<feature type="compositionally biased region" description="Polar residues" evidence="6">
    <location>
        <begin position="502"/>
        <end position="519"/>
    </location>
</feature>
<evidence type="ECO:0000313" key="8">
    <source>
        <dbReference type="Proteomes" id="UP000738359"/>
    </source>
</evidence>
<proteinExistence type="inferred from homology"/>
<keyword evidence="3" id="KW-0732">Signal</keyword>
<feature type="compositionally biased region" description="Low complexity" evidence="6">
    <location>
        <begin position="113"/>
        <end position="130"/>
    </location>
</feature>
<comment type="caution">
    <text evidence="7">The sequence shown here is derived from an EMBL/GenBank/DDBJ whole genome shotgun (WGS) entry which is preliminary data.</text>
</comment>
<feature type="compositionally biased region" description="Low complexity" evidence="6">
    <location>
        <begin position="83"/>
        <end position="100"/>
    </location>
</feature>
<feature type="region of interest" description="Disordered" evidence="6">
    <location>
        <begin position="502"/>
        <end position="521"/>
    </location>
</feature>
<dbReference type="EMBL" id="JAAAHY010001970">
    <property type="protein sequence ID" value="KAF9945898.1"/>
    <property type="molecule type" value="Genomic_DNA"/>
</dbReference>
<protein>
    <recommendedName>
        <fullName evidence="9">Peptidase S28</fullName>
    </recommendedName>
</protein>
<feature type="compositionally biased region" description="Polar residues" evidence="6">
    <location>
        <begin position="215"/>
        <end position="226"/>
    </location>
</feature>
<dbReference type="PANTHER" id="PTHR11010:SF117">
    <property type="entry name" value="SERINE PROTEASE 16"/>
    <property type="match status" value="1"/>
</dbReference>
<evidence type="ECO:0000256" key="3">
    <source>
        <dbReference type="ARBA" id="ARBA00022729"/>
    </source>
</evidence>
<dbReference type="GO" id="GO:0006508">
    <property type="term" value="P:proteolysis"/>
    <property type="evidence" value="ECO:0007669"/>
    <property type="project" value="UniProtKB-KW"/>
</dbReference>
<feature type="region of interest" description="Disordered" evidence="6">
    <location>
        <begin position="719"/>
        <end position="771"/>
    </location>
</feature>
<keyword evidence="5" id="KW-0325">Glycoprotein</keyword>
<keyword evidence="4" id="KW-0378">Hydrolase</keyword>
<dbReference type="PANTHER" id="PTHR11010">
    <property type="entry name" value="PROTEASE S28 PRO-X CARBOXYPEPTIDASE-RELATED"/>
    <property type="match status" value="1"/>
</dbReference>
<feature type="region of interest" description="Disordered" evidence="6">
    <location>
        <begin position="378"/>
        <end position="413"/>
    </location>
</feature>
<keyword evidence="8" id="KW-1185">Reference proteome</keyword>
<evidence type="ECO:0000256" key="1">
    <source>
        <dbReference type="ARBA" id="ARBA00011079"/>
    </source>
</evidence>
<dbReference type="GO" id="GO:0008239">
    <property type="term" value="F:dipeptidyl-peptidase activity"/>
    <property type="evidence" value="ECO:0007669"/>
    <property type="project" value="TreeGrafter"/>
</dbReference>
<feature type="non-terminal residue" evidence="7">
    <location>
        <position position="926"/>
    </location>
</feature>
<dbReference type="AlphaFoldDB" id="A0A9P6IVF6"/>
<feature type="compositionally biased region" description="Gly residues" evidence="6">
    <location>
        <begin position="198"/>
        <end position="209"/>
    </location>
</feature>
<evidence type="ECO:0000256" key="5">
    <source>
        <dbReference type="ARBA" id="ARBA00023180"/>
    </source>
</evidence>
<feature type="compositionally biased region" description="Polar residues" evidence="6">
    <location>
        <begin position="750"/>
        <end position="760"/>
    </location>
</feature>
<organism evidence="7 8">
    <name type="scientific">Mortierella alpina</name>
    <name type="common">Oleaginous fungus</name>
    <name type="synonym">Mortierella renispora</name>
    <dbReference type="NCBI Taxonomy" id="64518"/>
    <lineage>
        <taxon>Eukaryota</taxon>
        <taxon>Fungi</taxon>
        <taxon>Fungi incertae sedis</taxon>
        <taxon>Mucoromycota</taxon>
        <taxon>Mortierellomycotina</taxon>
        <taxon>Mortierellomycetes</taxon>
        <taxon>Mortierellales</taxon>
        <taxon>Mortierellaceae</taxon>
        <taxon>Mortierella</taxon>
    </lineage>
</organism>
<dbReference type="GO" id="GO:0070008">
    <property type="term" value="F:serine-type exopeptidase activity"/>
    <property type="evidence" value="ECO:0007669"/>
    <property type="project" value="InterPro"/>
</dbReference>
<reference evidence="7" key="1">
    <citation type="journal article" date="2020" name="Fungal Divers.">
        <title>Resolving the Mortierellaceae phylogeny through synthesis of multi-gene phylogenetics and phylogenomics.</title>
        <authorList>
            <person name="Vandepol N."/>
            <person name="Liber J."/>
            <person name="Desiro A."/>
            <person name="Na H."/>
            <person name="Kennedy M."/>
            <person name="Barry K."/>
            <person name="Grigoriev I.V."/>
            <person name="Miller A.N."/>
            <person name="O'Donnell K."/>
            <person name="Stajich J.E."/>
            <person name="Bonito G."/>
        </authorList>
    </citation>
    <scope>NUCLEOTIDE SEQUENCE</scope>
    <source>
        <strain evidence="7">CK1249</strain>
    </source>
</reference>
<evidence type="ECO:0000256" key="6">
    <source>
        <dbReference type="SAM" id="MobiDB-lite"/>
    </source>
</evidence>
<feature type="region of interest" description="Disordered" evidence="6">
    <location>
        <begin position="72"/>
        <end position="100"/>
    </location>
</feature>
<dbReference type="Pfam" id="PF05577">
    <property type="entry name" value="Peptidase_S28"/>
    <property type="match status" value="1"/>
</dbReference>
<dbReference type="InterPro" id="IPR029058">
    <property type="entry name" value="AB_hydrolase_fold"/>
</dbReference>
<evidence type="ECO:0000256" key="4">
    <source>
        <dbReference type="ARBA" id="ARBA00022801"/>
    </source>
</evidence>
<dbReference type="OrthoDB" id="1735038at2759"/>
<comment type="similarity">
    <text evidence="1">Belongs to the peptidase S28 family.</text>
</comment>
<evidence type="ECO:0008006" key="9">
    <source>
        <dbReference type="Google" id="ProtNLM"/>
    </source>
</evidence>
<feature type="compositionally biased region" description="Basic and acidic residues" evidence="6">
    <location>
        <begin position="761"/>
        <end position="771"/>
    </location>
</feature>
<feature type="region of interest" description="Disordered" evidence="6">
    <location>
        <begin position="161"/>
        <end position="246"/>
    </location>
</feature>
<evidence type="ECO:0000313" key="7">
    <source>
        <dbReference type="EMBL" id="KAF9945898.1"/>
    </source>
</evidence>
<evidence type="ECO:0000256" key="2">
    <source>
        <dbReference type="ARBA" id="ARBA00022670"/>
    </source>
</evidence>
<dbReference type="SUPFAM" id="SSF53474">
    <property type="entry name" value="alpha/beta-Hydrolases"/>
    <property type="match status" value="1"/>
</dbReference>
<dbReference type="Proteomes" id="UP000738359">
    <property type="component" value="Unassembled WGS sequence"/>
</dbReference>
<dbReference type="Gene3D" id="3.40.50.1820">
    <property type="entry name" value="alpha/beta hydrolase"/>
    <property type="match status" value="1"/>
</dbReference>
<name>A0A9P6IVF6_MORAP</name>
<keyword evidence="2" id="KW-0645">Protease</keyword>
<accession>A0A9P6IVF6</accession>
<feature type="compositionally biased region" description="Basic and acidic residues" evidence="6">
    <location>
        <begin position="378"/>
        <end position="395"/>
    </location>
</feature>
<feature type="region of interest" description="Disordered" evidence="6">
    <location>
        <begin position="113"/>
        <end position="132"/>
    </location>
</feature>